<protein>
    <submittedName>
        <fullName evidence="8">LysM domain-containing protein</fullName>
    </submittedName>
</protein>
<dbReference type="InterPro" id="IPR052210">
    <property type="entry name" value="LysM1-like"/>
</dbReference>
<evidence type="ECO:0000313" key="8">
    <source>
        <dbReference type="EMBL" id="KAK4465898.1"/>
    </source>
</evidence>
<dbReference type="SMART" id="SM00257">
    <property type="entry name" value="LysM"/>
    <property type="match status" value="6"/>
</dbReference>
<feature type="region of interest" description="Disordered" evidence="5">
    <location>
        <begin position="543"/>
        <end position="576"/>
    </location>
</feature>
<dbReference type="InterPro" id="IPR036779">
    <property type="entry name" value="LysM_dom_sf"/>
</dbReference>
<feature type="domain" description="LysM" evidence="7">
    <location>
        <begin position="324"/>
        <end position="371"/>
    </location>
</feature>
<dbReference type="Proteomes" id="UP001321749">
    <property type="component" value="Unassembled WGS sequence"/>
</dbReference>
<gene>
    <name evidence="8" type="ORF">QBC42DRAFT_167980</name>
</gene>
<evidence type="ECO:0000256" key="2">
    <source>
        <dbReference type="ARBA" id="ARBA00022729"/>
    </source>
</evidence>
<organism evidence="8 9">
    <name type="scientific">Cladorrhinum samala</name>
    <dbReference type="NCBI Taxonomy" id="585594"/>
    <lineage>
        <taxon>Eukaryota</taxon>
        <taxon>Fungi</taxon>
        <taxon>Dikarya</taxon>
        <taxon>Ascomycota</taxon>
        <taxon>Pezizomycotina</taxon>
        <taxon>Sordariomycetes</taxon>
        <taxon>Sordariomycetidae</taxon>
        <taxon>Sordariales</taxon>
        <taxon>Podosporaceae</taxon>
        <taxon>Cladorrhinum</taxon>
    </lineage>
</organism>
<keyword evidence="9" id="KW-1185">Reference proteome</keyword>
<evidence type="ECO:0000256" key="5">
    <source>
        <dbReference type="SAM" id="MobiDB-lite"/>
    </source>
</evidence>
<feature type="domain" description="LysM" evidence="7">
    <location>
        <begin position="486"/>
        <end position="532"/>
    </location>
</feature>
<accession>A0AAV9I244</accession>
<feature type="domain" description="LysM" evidence="7">
    <location>
        <begin position="591"/>
        <end position="639"/>
    </location>
</feature>
<dbReference type="Gene3D" id="3.10.350.10">
    <property type="entry name" value="LysM domain"/>
    <property type="match status" value="7"/>
</dbReference>
<dbReference type="PROSITE" id="PS51782">
    <property type="entry name" value="LYSM"/>
    <property type="match status" value="7"/>
</dbReference>
<feature type="chain" id="PRO_5043519033" evidence="6">
    <location>
        <begin position="18"/>
        <end position="641"/>
    </location>
</feature>
<dbReference type="InterPro" id="IPR018392">
    <property type="entry name" value="LysM"/>
</dbReference>
<sequence>MSLAGLLLAAAVGLARAQTASTPPAPTFTGSPSNCNKWYVIESGDNCNTVETKFGIAHADFIAWNPAVPNDCLANFWLGQAYCVGVRLWEPTPPGPTFTGSPSNCNRWYQIASGDTCTTVVAKFGITHAEFTAWNPAVSSDCTANFWLGQSYCVGTGVVTVVSTLSSSTTPSLSSTTSRTATSLPPYSTRYPITSTTLIEPTFSTEWPPTKTQAGQPAYCNNWHLVLPGDTCGLIIGQYSTWMSRDDFFAWNPAISTSCSGLYTYYWVCVGIQPQVQLSLPYITGNATLSLPPTYALTSTSRPTQPYMAIPSPTQGPIPTNCKGWYLAQGDDNCRSILSVYTFVTETEFFAWNPSLNNNCDGLLDGYWYCVLVQEPGADLPFPPTVTTTPSPRPTGVIGTCTGWYFATGDDTCAFIATIFGTFSEAQFKAWNPSVGADCSRIETYKYYCISVPGTPTTRSVPLVLETSPPAEMMPTQAGIAEDCDDWWLVSRSDTCDELVRWNGISRDKFLQWNPALGAKCQGLEAGWYVCVGISASGTGGTSATSSSVTSTSSGGAAQSTTTSSSAASSTVSAMPTPTPTQAGMVAGCKEFYFVQGGDGCWSIANDHAISLALFYTWNPAVNEGGECAGLWLNVYVCVGI</sequence>
<name>A0AAV9I244_9PEZI</name>
<feature type="domain" description="LysM" evidence="7">
    <location>
        <begin position="107"/>
        <end position="154"/>
    </location>
</feature>
<evidence type="ECO:0000256" key="6">
    <source>
        <dbReference type="SAM" id="SignalP"/>
    </source>
</evidence>
<keyword evidence="2 6" id="KW-0732">Signal</keyword>
<evidence type="ECO:0000256" key="3">
    <source>
        <dbReference type="ARBA" id="ARBA00023026"/>
    </source>
</evidence>
<feature type="domain" description="LysM" evidence="7">
    <location>
        <begin position="403"/>
        <end position="450"/>
    </location>
</feature>
<feature type="domain" description="LysM" evidence="7">
    <location>
        <begin position="37"/>
        <end position="84"/>
    </location>
</feature>
<proteinExistence type="inferred from homology"/>
<dbReference type="CDD" id="cd00118">
    <property type="entry name" value="LysM"/>
    <property type="match status" value="3"/>
</dbReference>
<evidence type="ECO:0000256" key="1">
    <source>
        <dbReference type="ARBA" id="ARBA00022669"/>
    </source>
</evidence>
<feature type="signal peptide" evidence="6">
    <location>
        <begin position="1"/>
        <end position="17"/>
    </location>
</feature>
<reference evidence="8" key="2">
    <citation type="submission" date="2023-06" db="EMBL/GenBank/DDBJ databases">
        <authorList>
            <consortium name="Lawrence Berkeley National Laboratory"/>
            <person name="Mondo S.J."/>
            <person name="Hensen N."/>
            <person name="Bonometti L."/>
            <person name="Westerberg I."/>
            <person name="Brannstrom I.O."/>
            <person name="Guillou S."/>
            <person name="Cros-Aarteil S."/>
            <person name="Calhoun S."/>
            <person name="Haridas S."/>
            <person name="Kuo A."/>
            <person name="Pangilinan J."/>
            <person name="Riley R."/>
            <person name="Labutti K."/>
            <person name="Andreopoulos B."/>
            <person name="Lipzen A."/>
            <person name="Chen C."/>
            <person name="Yanf M."/>
            <person name="Daum C."/>
            <person name="Ng V."/>
            <person name="Clum A."/>
            <person name="Steindorff A."/>
            <person name="Ohm R."/>
            <person name="Martin F."/>
            <person name="Silar P."/>
            <person name="Natvig D."/>
            <person name="Lalanne C."/>
            <person name="Gautier V."/>
            <person name="Ament-Velasquez S.L."/>
            <person name="Kruys A."/>
            <person name="Hutchinson M.I."/>
            <person name="Powell A.J."/>
            <person name="Barry K."/>
            <person name="Miller A.N."/>
            <person name="Grigoriev I.V."/>
            <person name="Debuchy R."/>
            <person name="Gladieux P."/>
            <person name="Thoren M.H."/>
            <person name="Johannesson H."/>
        </authorList>
    </citation>
    <scope>NUCLEOTIDE SEQUENCE</scope>
    <source>
        <strain evidence="8">PSN324</strain>
    </source>
</reference>
<evidence type="ECO:0000256" key="4">
    <source>
        <dbReference type="ARBA" id="ARBA00044955"/>
    </source>
</evidence>
<dbReference type="EMBL" id="MU864936">
    <property type="protein sequence ID" value="KAK4465898.1"/>
    <property type="molecule type" value="Genomic_DNA"/>
</dbReference>
<comment type="caution">
    <text evidence="8">The sequence shown here is derived from an EMBL/GenBank/DDBJ whole genome shotgun (WGS) entry which is preliminary data.</text>
</comment>
<reference evidence="8" key="1">
    <citation type="journal article" date="2023" name="Mol. Phylogenet. Evol.">
        <title>Genome-scale phylogeny and comparative genomics of the fungal order Sordariales.</title>
        <authorList>
            <person name="Hensen N."/>
            <person name="Bonometti L."/>
            <person name="Westerberg I."/>
            <person name="Brannstrom I.O."/>
            <person name="Guillou S."/>
            <person name="Cros-Aarteil S."/>
            <person name="Calhoun S."/>
            <person name="Haridas S."/>
            <person name="Kuo A."/>
            <person name="Mondo S."/>
            <person name="Pangilinan J."/>
            <person name="Riley R."/>
            <person name="LaButti K."/>
            <person name="Andreopoulos B."/>
            <person name="Lipzen A."/>
            <person name="Chen C."/>
            <person name="Yan M."/>
            <person name="Daum C."/>
            <person name="Ng V."/>
            <person name="Clum A."/>
            <person name="Steindorff A."/>
            <person name="Ohm R.A."/>
            <person name="Martin F."/>
            <person name="Silar P."/>
            <person name="Natvig D.O."/>
            <person name="Lalanne C."/>
            <person name="Gautier V."/>
            <person name="Ament-Velasquez S.L."/>
            <person name="Kruys A."/>
            <person name="Hutchinson M.I."/>
            <person name="Powell A.J."/>
            <person name="Barry K."/>
            <person name="Miller A.N."/>
            <person name="Grigoriev I.V."/>
            <person name="Debuchy R."/>
            <person name="Gladieux P."/>
            <person name="Hiltunen Thoren M."/>
            <person name="Johannesson H."/>
        </authorList>
    </citation>
    <scope>NUCLEOTIDE SEQUENCE</scope>
    <source>
        <strain evidence="8">PSN324</strain>
    </source>
</reference>
<dbReference type="PANTHER" id="PTHR34997:SF2">
    <property type="entry name" value="LYSM DOMAIN-CONTAINING PROTEIN-RELATED"/>
    <property type="match status" value="1"/>
</dbReference>
<dbReference type="GO" id="GO:0008061">
    <property type="term" value="F:chitin binding"/>
    <property type="evidence" value="ECO:0007669"/>
    <property type="project" value="UniProtKB-KW"/>
</dbReference>
<dbReference type="SUPFAM" id="SSF54106">
    <property type="entry name" value="LysM domain"/>
    <property type="match status" value="3"/>
</dbReference>
<dbReference type="Pfam" id="PF01476">
    <property type="entry name" value="LysM"/>
    <property type="match status" value="1"/>
</dbReference>
<evidence type="ECO:0000313" key="9">
    <source>
        <dbReference type="Proteomes" id="UP001321749"/>
    </source>
</evidence>
<comment type="similarity">
    <text evidence="4">Belongs to the secreted LysM effector family.</text>
</comment>
<evidence type="ECO:0000259" key="7">
    <source>
        <dbReference type="PROSITE" id="PS51782"/>
    </source>
</evidence>
<feature type="compositionally biased region" description="Low complexity" evidence="5">
    <location>
        <begin position="543"/>
        <end position="574"/>
    </location>
</feature>
<keyword evidence="3" id="KW-0843">Virulence</keyword>
<dbReference type="AlphaFoldDB" id="A0AAV9I244"/>
<feature type="domain" description="LysM" evidence="7">
    <location>
        <begin position="222"/>
        <end position="270"/>
    </location>
</feature>
<dbReference type="PANTHER" id="PTHR34997">
    <property type="entry name" value="AM15"/>
    <property type="match status" value="1"/>
</dbReference>
<keyword evidence="1" id="KW-0147">Chitin-binding</keyword>